<comment type="caution">
    <text evidence="2">The sequence shown here is derived from an EMBL/GenBank/DDBJ whole genome shotgun (WGS) entry which is preliminary data.</text>
</comment>
<accession>A0ABV7GYA0</accession>
<proteinExistence type="predicted"/>
<evidence type="ECO:0000313" key="2">
    <source>
        <dbReference type="EMBL" id="MFC3145283.1"/>
    </source>
</evidence>
<evidence type="ECO:0000313" key="3">
    <source>
        <dbReference type="Proteomes" id="UP001595632"/>
    </source>
</evidence>
<gene>
    <name evidence="2" type="ORF">ACFOGP_21365</name>
</gene>
<dbReference type="Proteomes" id="UP001595632">
    <property type="component" value="Unassembled WGS sequence"/>
</dbReference>
<reference evidence="3" key="1">
    <citation type="journal article" date="2019" name="Int. J. Syst. Evol. Microbiol.">
        <title>The Global Catalogue of Microorganisms (GCM) 10K type strain sequencing project: providing services to taxonomists for standard genome sequencing and annotation.</title>
        <authorList>
            <consortium name="The Broad Institute Genomics Platform"/>
            <consortium name="The Broad Institute Genome Sequencing Center for Infectious Disease"/>
            <person name="Wu L."/>
            <person name="Ma J."/>
        </authorList>
    </citation>
    <scope>NUCLEOTIDE SEQUENCE [LARGE SCALE GENOMIC DNA]</scope>
    <source>
        <strain evidence="3">KCTC 52366</strain>
    </source>
</reference>
<evidence type="ECO:0000256" key="1">
    <source>
        <dbReference type="SAM" id="MobiDB-lite"/>
    </source>
</evidence>
<name>A0ABV7GYA0_9RHOB</name>
<organism evidence="2 3">
    <name type="scientific">Psychromarinibacter halotolerans</name>
    <dbReference type="NCBI Taxonomy" id="1775175"/>
    <lineage>
        <taxon>Bacteria</taxon>
        <taxon>Pseudomonadati</taxon>
        <taxon>Pseudomonadota</taxon>
        <taxon>Alphaproteobacteria</taxon>
        <taxon>Rhodobacterales</taxon>
        <taxon>Paracoccaceae</taxon>
        <taxon>Psychromarinibacter</taxon>
    </lineage>
</organism>
<dbReference type="SUPFAM" id="SSF51126">
    <property type="entry name" value="Pectin lyase-like"/>
    <property type="match status" value="1"/>
</dbReference>
<dbReference type="EMBL" id="JBHRTB010000010">
    <property type="protein sequence ID" value="MFC3145283.1"/>
    <property type="molecule type" value="Genomic_DNA"/>
</dbReference>
<feature type="region of interest" description="Disordered" evidence="1">
    <location>
        <begin position="298"/>
        <end position="331"/>
    </location>
</feature>
<sequence>MPTTNISSIRASGGGDYTTIAAWEAATDNDLVSADVVEIGRIDEAANYNESVTIAGATTDATRYRKLTVADGIWHEGVPDVTGIAHMKGNPSGRFIVIDESNFWIERLMMSHDGQSVDTSDECIRCQPGGRTGILISRCIFEGSAVADTDAIYFNTSTSAAANSASIDNCLAFGFGRGGLTIQFYNGASSSPWTLNVDHCTLNDFDNDSGGEGGGFQFHSYAAGTVNCPITFYNTTSTDPNTHADYGYDRTDTSGSATFSGSHNASSDTSLSTIGLTTGAQQSVVPATIFEDHGALDFTPASGQALDGNGTNRQGSEPDPRQDFSLDIGENSRGTTDVAIGAYVIPSGAGSHALTATSVDATAEVGAPGVSQAHGLINTGLELATGAGAPAIAQVHEHSALSIEASSEVGSSALAETHGLEAGGLNSTVEVAEAALLQGNALTASGVALASLAGLSSLGQLHSLAPAGAQIDTNGSEPSVGQAHAFASADVTVPIVIGQAGLSVGAHALGATGVALDGQLSIPAMSQVQALTPGALAAEVASGTPALSVGTHDLAPLGLAVAVQATVPALAQRHAMAAVPVAVSISSDSPFLAEGVGLSGAALEVVVTIGDATVGQKHAVSASGSVIGVEVASPAVFQVHAFTAVDLRALVTAAIPALNGTVTAPPARRITSADGPSFGARRTACDGAPFARRLVDADGPSYSSRATIAASF</sequence>
<dbReference type="RefSeq" id="WP_275634653.1">
    <property type="nucleotide sequence ID" value="NZ_JARGYD010000010.1"/>
</dbReference>
<protein>
    <submittedName>
        <fullName evidence="2">Uncharacterized protein</fullName>
    </submittedName>
</protein>
<keyword evidence="3" id="KW-1185">Reference proteome</keyword>
<dbReference type="InterPro" id="IPR011050">
    <property type="entry name" value="Pectin_lyase_fold/virulence"/>
</dbReference>